<evidence type="ECO:0000313" key="5">
    <source>
        <dbReference type="EMBL" id="CAI4006952.1"/>
    </source>
</evidence>
<dbReference type="InterPro" id="IPR008284">
    <property type="entry name" value="MoCF_biosynth_CS"/>
</dbReference>
<accession>A0A9P1DBX8</accession>
<gene>
    <name evidence="5" type="ORF">C1SCF055_LOCUS32547</name>
</gene>
<dbReference type="Pfam" id="PF06844">
    <property type="entry name" value="DUF1244"/>
    <property type="match status" value="1"/>
</dbReference>
<dbReference type="InterPro" id="IPR036425">
    <property type="entry name" value="MoaB/Mog-like_dom_sf"/>
</dbReference>
<keyword evidence="3" id="KW-0501">Molybdenum cofactor biosynthesis</keyword>
<dbReference type="EC" id="2.10.1.1" evidence="2"/>
<reference evidence="5" key="1">
    <citation type="submission" date="2022-10" db="EMBL/GenBank/DDBJ databases">
        <authorList>
            <person name="Chen Y."/>
            <person name="Dougan E. K."/>
            <person name="Chan C."/>
            <person name="Rhodes N."/>
            <person name="Thang M."/>
        </authorList>
    </citation>
    <scope>NUCLEOTIDE SEQUENCE</scope>
</reference>
<evidence type="ECO:0000313" key="6">
    <source>
        <dbReference type="EMBL" id="CAL1160327.1"/>
    </source>
</evidence>
<dbReference type="AlphaFoldDB" id="A0A9P1DBX8"/>
<dbReference type="PANTHER" id="PTHR43764:SF1">
    <property type="entry name" value="MOLYBDOPTERIN MOLYBDOTRANSFERASE"/>
    <property type="match status" value="1"/>
</dbReference>
<dbReference type="InterPro" id="IPR001453">
    <property type="entry name" value="MoaB/Mog_dom"/>
</dbReference>
<evidence type="ECO:0000256" key="2">
    <source>
        <dbReference type="ARBA" id="ARBA00013269"/>
    </source>
</evidence>
<protein>
    <recommendedName>
        <fullName evidence="2">molybdopterin molybdotransferase</fullName>
        <ecNumber evidence="2">2.10.1.1</ecNumber>
    </recommendedName>
</protein>
<name>A0A9P1DBX8_9DINO</name>
<evidence type="ECO:0000256" key="3">
    <source>
        <dbReference type="ARBA" id="ARBA00023150"/>
    </source>
</evidence>
<comment type="pathway">
    <text evidence="1">Cofactor biosynthesis; molybdopterin biosynthesis.</text>
</comment>
<dbReference type="GO" id="GO:0006777">
    <property type="term" value="P:Mo-molybdopterin cofactor biosynthetic process"/>
    <property type="evidence" value="ECO:0007669"/>
    <property type="project" value="UniProtKB-KW"/>
</dbReference>
<dbReference type="Pfam" id="PF00994">
    <property type="entry name" value="MoCF_biosynth"/>
    <property type="match status" value="1"/>
</dbReference>
<dbReference type="InterPro" id="IPR051920">
    <property type="entry name" value="MPT_Adenylyltrnsfr/MoaC-Rel"/>
</dbReference>
<dbReference type="Gene3D" id="1.10.3340.10">
    <property type="entry name" value="SMc04008-like"/>
    <property type="match status" value="1"/>
</dbReference>
<dbReference type="InterPro" id="IPR036810">
    <property type="entry name" value="SMc04008-like_sf"/>
</dbReference>
<dbReference type="OrthoDB" id="444883at2759"/>
<dbReference type="NCBIfam" id="TIGR00177">
    <property type="entry name" value="molyb_syn"/>
    <property type="match status" value="1"/>
</dbReference>
<dbReference type="GO" id="GO:0061599">
    <property type="term" value="F:molybdopterin molybdotransferase activity"/>
    <property type="evidence" value="ECO:0007669"/>
    <property type="project" value="UniProtKB-EC"/>
</dbReference>
<dbReference type="SMART" id="SM00852">
    <property type="entry name" value="MoCF_biosynth"/>
    <property type="match status" value="1"/>
</dbReference>
<dbReference type="Proteomes" id="UP001152797">
    <property type="component" value="Unassembled WGS sequence"/>
</dbReference>
<dbReference type="SUPFAM" id="SSF158757">
    <property type="entry name" value="SMc04008-like"/>
    <property type="match status" value="1"/>
</dbReference>
<organism evidence="5">
    <name type="scientific">Cladocopium goreaui</name>
    <dbReference type="NCBI Taxonomy" id="2562237"/>
    <lineage>
        <taxon>Eukaryota</taxon>
        <taxon>Sar</taxon>
        <taxon>Alveolata</taxon>
        <taxon>Dinophyceae</taxon>
        <taxon>Suessiales</taxon>
        <taxon>Symbiodiniaceae</taxon>
        <taxon>Cladocopium</taxon>
    </lineage>
</organism>
<dbReference type="PROSITE" id="PS01078">
    <property type="entry name" value="MOCF_BIOSYNTHESIS_1"/>
    <property type="match status" value="1"/>
</dbReference>
<reference evidence="6" key="2">
    <citation type="submission" date="2024-04" db="EMBL/GenBank/DDBJ databases">
        <authorList>
            <person name="Chen Y."/>
            <person name="Shah S."/>
            <person name="Dougan E. K."/>
            <person name="Thang M."/>
            <person name="Chan C."/>
        </authorList>
    </citation>
    <scope>NUCLEOTIDE SEQUENCE [LARGE SCALE GENOMIC DNA]</scope>
</reference>
<keyword evidence="7" id="KW-1185">Reference proteome</keyword>
<dbReference type="InterPro" id="IPR011990">
    <property type="entry name" value="TPR-like_helical_dom_sf"/>
</dbReference>
<evidence type="ECO:0000259" key="4">
    <source>
        <dbReference type="SMART" id="SM00852"/>
    </source>
</evidence>
<dbReference type="EMBL" id="CAMXCT010003933">
    <property type="protein sequence ID" value="CAI4006952.1"/>
    <property type="molecule type" value="Genomic_DNA"/>
</dbReference>
<comment type="caution">
    <text evidence="5">The sequence shown here is derived from an EMBL/GenBank/DDBJ whole genome shotgun (WGS) entry which is preliminary data.</text>
</comment>
<dbReference type="EMBL" id="CAMXCT030003933">
    <property type="protein sequence ID" value="CAL4794264.1"/>
    <property type="molecule type" value="Genomic_DNA"/>
</dbReference>
<feature type="domain" description="MoaB/Mog" evidence="4">
    <location>
        <begin position="290"/>
        <end position="442"/>
    </location>
</feature>
<dbReference type="SUPFAM" id="SSF53218">
    <property type="entry name" value="Molybdenum cofactor biosynthesis proteins"/>
    <property type="match status" value="1"/>
</dbReference>
<proteinExistence type="predicted"/>
<dbReference type="Gene3D" id="1.25.40.10">
    <property type="entry name" value="Tetratricopeptide repeat domain"/>
    <property type="match status" value="1"/>
</dbReference>
<dbReference type="CDD" id="cd00886">
    <property type="entry name" value="MogA_MoaB"/>
    <property type="match status" value="1"/>
</dbReference>
<dbReference type="PANTHER" id="PTHR43764">
    <property type="entry name" value="MOLYBDENUM COFACTOR BIOSYNTHESIS"/>
    <property type="match status" value="1"/>
</dbReference>
<evidence type="ECO:0000313" key="7">
    <source>
        <dbReference type="Proteomes" id="UP001152797"/>
    </source>
</evidence>
<feature type="non-terminal residue" evidence="5">
    <location>
        <position position="1"/>
    </location>
</feature>
<sequence length="447" mass="48119">GGYSEPDRGDLEAITLKEEGNNYLRAGEPENALDCYQRSLALLGGKEASGREAATVLGNISAAHASLHNPRASLQAARAAGVADPSYSKALFREAKALLALREPSDAVRAAGHQDILRMCHPFSLGDWSLKSNRTGELGPRDRLFAAKMASLTVQMEAYAFRELVAHLQWRKDVQNIDLMNLAGFCRNCMAKWYHAGAKVHGVPMQYEEAWERVYGEPYADRKKKNQKKASEDQLAVFESGKDLHARTEPKLLPGTEAAPGHSNVCGQGCDAPAVPAAVSAAGATAAKIAVLTASDRAAGGVYEDKSGPAVVEMLKLFSERNGTLSPTFVEQKVVPDDEDVIFASMKAWSESKACDVVITTGGTGFGPRDVTPEATRRLVVRLADALSRAMAWQTSLLEPRSVLSRGVCGVTKEQVLIVNLPGHPNAVRQCLSVLLPVLPHLLRMLG</sequence>
<dbReference type="SUPFAM" id="SSF48452">
    <property type="entry name" value="TPR-like"/>
    <property type="match status" value="1"/>
</dbReference>
<dbReference type="EMBL" id="CAMXCT020003933">
    <property type="protein sequence ID" value="CAL1160327.1"/>
    <property type="molecule type" value="Genomic_DNA"/>
</dbReference>
<dbReference type="Gene3D" id="3.40.980.10">
    <property type="entry name" value="MoaB/Mog-like domain"/>
    <property type="match status" value="1"/>
</dbReference>
<evidence type="ECO:0000256" key="1">
    <source>
        <dbReference type="ARBA" id="ARBA00005046"/>
    </source>
</evidence>
<dbReference type="InterPro" id="IPR023163">
    <property type="entry name" value="SMc04008-like_domain"/>
</dbReference>